<name>A0A839JYS5_9FIRM</name>
<dbReference type="PANTHER" id="PTHR30486:SF6">
    <property type="entry name" value="TYPE IV PILUS RETRACTATION ATPASE PILT"/>
    <property type="match status" value="1"/>
</dbReference>
<comment type="similarity">
    <text evidence="1">Belongs to the GSP E family.</text>
</comment>
<proteinExistence type="inferred from homology"/>
<dbReference type="Gene3D" id="3.40.50.300">
    <property type="entry name" value="P-loop containing nucleotide triphosphate hydrolases"/>
    <property type="match status" value="1"/>
</dbReference>
<dbReference type="EMBL" id="JACEGA010000001">
    <property type="protein sequence ID" value="MBB2182514.1"/>
    <property type="molecule type" value="Genomic_DNA"/>
</dbReference>
<keyword evidence="2" id="KW-1133">Transmembrane helix</keyword>
<sequence length="611" mass="71238">MDFLHINTVIIALLTVFAFTTIFFIFKKDMEPDEENVEINMFSLQHLEKGVKDLFNDIINQNIAELYLNRKETKKREHQKARICIAIRSCAQGNIGEKEFVKDYMKDLLQNNLQINEESINKVIPFNYPDYLTAQDKFEILYQQLSRSNRLKVFDRMNALFGFDKERKNEFGTYYEITEEDIHKAYEQYAEPLSYIDRLEVVTQRIYQELYGFSVADILRDDMTIDGISGGCSGASTEQYKFMEEAFESEGRINTRYYNSLWIFYHGKAIHLSFLSFQSQNDLIRTCKNLYRYDNVGHLTSSNGYKLTYQFDGSRVLVVRPKLASHWAFFVRKFDSTKHMTMDRLLYHNGNERVIELMKWVVKGCLNAILSGDQNSGKTTCLKALGIFIDPRNPIRTTEPEFELWFNNVYDNLNCVCFRGSDEVSLIDSINIQKKSDAAIMILGEVNNSELAAAYISLCQSGTKSTLCTCHCISTEDAVDYFRNSIMSVGIFRNEMIAEEQVANSIYIDIHWEKSSDGYRYIRYINEIIPYQRNEVVDTKEPLDSIAQSLQALSRKRAFSVRELIALENGEYIVKNRLSERSVNRILRNITQEERNQFLMYYDALEEANEC</sequence>
<dbReference type="RefSeq" id="WP_228352233.1">
    <property type="nucleotide sequence ID" value="NZ_JACEGA010000001.1"/>
</dbReference>
<dbReference type="PANTHER" id="PTHR30486">
    <property type="entry name" value="TWITCHING MOTILITY PROTEIN PILT"/>
    <property type="match status" value="1"/>
</dbReference>
<accession>A0A839JYS5</accession>
<reference evidence="3 4" key="1">
    <citation type="submission" date="2020-07" db="EMBL/GenBank/DDBJ databases">
        <title>Characterization and genome sequencing of isolate MD1, a novel member within the family Lachnospiraceae.</title>
        <authorList>
            <person name="Rettenmaier R."/>
            <person name="Di Bello L."/>
            <person name="Zinser C."/>
            <person name="Scheitz K."/>
            <person name="Liebl W."/>
            <person name="Zverlov V."/>
        </authorList>
    </citation>
    <scope>NUCLEOTIDE SEQUENCE [LARGE SCALE GENOMIC DNA]</scope>
    <source>
        <strain evidence="3 4">MD1</strain>
    </source>
</reference>
<evidence type="ECO:0000313" key="3">
    <source>
        <dbReference type="EMBL" id="MBB2182514.1"/>
    </source>
</evidence>
<organism evidence="3 4">
    <name type="scientific">Variimorphobacter saccharofermentans</name>
    <dbReference type="NCBI Taxonomy" id="2755051"/>
    <lineage>
        <taxon>Bacteria</taxon>
        <taxon>Bacillati</taxon>
        <taxon>Bacillota</taxon>
        <taxon>Clostridia</taxon>
        <taxon>Lachnospirales</taxon>
        <taxon>Lachnospiraceae</taxon>
        <taxon>Variimorphobacter</taxon>
    </lineage>
</organism>
<keyword evidence="4" id="KW-1185">Reference proteome</keyword>
<protein>
    <submittedName>
        <fullName evidence="3">Flp pilus assembly complex ATPase component TadA</fullName>
    </submittedName>
</protein>
<evidence type="ECO:0000256" key="2">
    <source>
        <dbReference type="SAM" id="Phobius"/>
    </source>
</evidence>
<dbReference type="InterPro" id="IPR027417">
    <property type="entry name" value="P-loop_NTPase"/>
</dbReference>
<gene>
    <name evidence="3" type="primary">tadA</name>
    <name evidence="3" type="ORF">H0486_06470</name>
</gene>
<dbReference type="SUPFAM" id="SSF52540">
    <property type="entry name" value="P-loop containing nucleoside triphosphate hydrolases"/>
    <property type="match status" value="1"/>
</dbReference>
<evidence type="ECO:0000313" key="4">
    <source>
        <dbReference type="Proteomes" id="UP000574276"/>
    </source>
</evidence>
<feature type="transmembrane region" description="Helical" evidence="2">
    <location>
        <begin position="6"/>
        <end position="26"/>
    </location>
</feature>
<keyword evidence="2" id="KW-0472">Membrane</keyword>
<comment type="caution">
    <text evidence="3">The sequence shown here is derived from an EMBL/GenBank/DDBJ whole genome shotgun (WGS) entry which is preliminary data.</text>
</comment>
<dbReference type="InterPro" id="IPR050921">
    <property type="entry name" value="T4SS_GSP_E_ATPase"/>
</dbReference>
<keyword evidence="2" id="KW-0812">Transmembrane</keyword>
<dbReference type="Proteomes" id="UP000574276">
    <property type="component" value="Unassembled WGS sequence"/>
</dbReference>
<evidence type="ECO:0000256" key="1">
    <source>
        <dbReference type="ARBA" id="ARBA00006611"/>
    </source>
</evidence>
<dbReference type="AlphaFoldDB" id="A0A839JYS5"/>
<dbReference type="GO" id="GO:0016887">
    <property type="term" value="F:ATP hydrolysis activity"/>
    <property type="evidence" value="ECO:0007669"/>
    <property type="project" value="InterPro"/>
</dbReference>